<organism evidence="1 2">
    <name type="scientific">Proteus mirabilis</name>
    <dbReference type="NCBI Taxonomy" id="584"/>
    <lineage>
        <taxon>Bacteria</taxon>
        <taxon>Pseudomonadati</taxon>
        <taxon>Pseudomonadota</taxon>
        <taxon>Gammaproteobacteria</taxon>
        <taxon>Enterobacterales</taxon>
        <taxon>Morganellaceae</taxon>
        <taxon>Proteus</taxon>
    </lineage>
</organism>
<dbReference type="Gene3D" id="1.10.4100.10">
    <property type="entry name" value="2-methylcitrate dehydratase PrpD"/>
    <property type="match status" value="1"/>
</dbReference>
<dbReference type="AlphaFoldDB" id="A0A379FH31"/>
<dbReference type="SUPFAM" id="SSF103378">
    <property type="entry name" value="2-methylcitrate dehydratase PrpD"/>
    <property type="match status" value="1"/>
</dbReference>
<dbReference type="InterPro" id="IPR036148">
    <property type="entry name" value="MmgE/PrpD_sf"/>
</dbReference>
<evidence type="ECO:0000313" key="1">
    <source>
        <dbReference type="EMBL" id="SUC19376.1"/>
    </source>
</evidence>
<dbReference type="EMBL" id="UGTS01000004">
    <property type="protein sequence ID" value="SUC19376.1"/>
    <property type="molecule type" value="Genomic_DNA"/>
</dbReference>
<reference evidence="1 2" key="1">
    <citation type="submission" date="2018-06" db="EMBL/GenBank/DDBJ databases">
        <authorList>
            <consortium name="Pathogen Informatics"/>
            <person name="Doyle S."/>
        </authorList>
    </citation>
    <scope>NUCLEOTIDE SEQUENCE [LARGE SCALE GENOMIC DNA]</scope>
    <source>
        <strain evidence="1 2">NCTC11938</strain>
    </source>
</reference>
<gene>
    <name evidence="1" type="ORF">NCTC11938_01250</name>
</gene>
<dbReference type="GO" id="GO:0016829">
    <property type="term" value="F:lyase activity"/>
    <property type="evidence" value="ECO:0007669"/>
    <property type="project" value="InterPro"/>
</dbReference>
<sequence>MTLSQHVANFITTTTFSQLPTQLIARAKLHLLDTLGCSTCREYTI</sequence>
<dbReference type="Proteomes" id="UP000254191">
    <property type="component" value="Unassembled WGS sequence"/>
</dbReference>
<proteinExistence type="predicted"/>
<protein>
    <submittedName>
        <fullName evidence="1">MmgE/Prp family protein</fullName>
    </submittedName>
</protein>
<name>A0A379FH31_PROMI</name>
<accession>A0A379FH31</accession>
<dbReference type="InterPro" id="IPR042183">
    <property type="entry name" value="MmgE/PrpD_sf_1"/>
</dbReference>
<evidence type="ECO:0000313" key="2">
    <source>
        <dbReference type="Proteomes" id="UP000254191"/>
    </source>
</evidence>